<accession>A0A8I6YT70</accession>
<dbReference type="Gramene" id="HORVU.MOREX.r2.7HG0608130.1">
    <property type="protein sequence ID" value="HORVU.MOREX.r2.7HG0608130.1.CDS.1"/>
    <property type="gene ID" value="HORVU.MOREX.r2.7HG0608130"/>
</dbReference>
<dbReference type="Gramene" id="HORVU.MOREX.r3.7HG0732760.1">
    <property type="protein sequence ID" value="HORVU.MOREX.r3.7HG0732760.1.CDS1"/>
    <property type="gene ID" value="HORVU.MOREX.r3.7HG0732760"/>
</dbReference>
<proteinExistence type="predicted"/>
<reference evidence="2" key="1">
    <citation type="journal article" date="2012" name="Nature">
        <title>A physical, genetic and functional sequence assembly of the barley genome.</title>
        <authorList>
            <consortium name="The International Barley Genome Sequencing Consortium"/>
            <person name="Mayer K.F."/>
            <person name="Waugh R."/>
            <person name="Brown J.W."/>
            <person name="Schulman A."/>
            <person name="Langridge P."/>
            <person name="Platzer M."/>
            <person name="Fincher G.B."/>
            <person name="Muehlbauer G.J."/>
            <person name="Sato K."/>
            <person name="Close T.J."/>
            <person name="Wise R.P."/>
            <person name="Stein N."/>
        </authorList>
    </citation>
    <scope>NUCLEOTIDE SEQUENCE [LARGE SCALE GENOMIC DNA]</scope>
    <source>
        <strain evidence="2">cv. Morex</strain>
    </source>
</reference>
<protein>
    <recommendedName>
        <fullName evidence="3">RNase H type-1 domain-containing protein</fullName>
    </recommendedName>
</protein>
<sequence length="94" mass="10477">MQISHFKKYASLCISHLKEACHVSSLFINGRPSDQWKRPPVGWNKLSVDDAYNMDARKAGAGMIFHDEDSIVLAPCHHLHTSNSPLEAELAACM</sequence>
<evidence type="ECO:0008006" key="3">
    <source>
        <dbReference type="Google" id="ProtNLM"/>
    </source>
</evidence>
<keyword evidence="2" id="KW-1185">Reference proteome</keyword>
<dbReference type="InterPro" id="IPR052929">
    <property type="entry name" value="RNase_H-like_EbsB-rel"/>
</dbReference>
<reference evidence="1" key="3">
    <citation type="submission" date="2022-01" db="UniProtKB">
        <authorList>
            <consortium name="EnsemblPlants"/>
        </authorList>
    </citation>
    <scope>IDENTIFICATION</scope>
    <source>
        <strain evidence="1">subsp. vulgare</strain>
    </source>
</reference>
<evidence type="ECO:0000313" key="2">
    <source>
        <dbReference type="Proteomes" id="UP000011116"/>
    </source>
</evidence>
<dbReference type="AlphaFoldDB" id="A0A8I6YT70"/>
<reference evidence="1" key="2">
    <citation type="submission" date="2020-10" db="EMBL/GenBank/DDBJ databases">
        <authorList>
            <person name="Scholz U."/>
            <person name="Mascher M."/>
            <person name="Fiebig A."/>
        </authorList>
    </citation>
    <scope>NUCLEOTIDE SEQUENCE [LARGE SCALE GENOMIC DNA]</scope>
    <source>
        <strain evidence="1">cv. Morex</strain>
    </source>
</reference>
<dbReference type="PANTHER" id="PTHR47074:SF76">
    <property type="entry name" value="RNASE H TYPE-1 DOMAIN-CONTAINING PROTEIN"/>
    <property type="match status" value="1"/>
</dbReference>
<dbReference type="Proteomes" id="UP000011116">
    <property type="component" value="Chromosome 7H"/>
</dbReference>
<organism evidence="1 2">
    <name type="scientific">Hordeum vulgare subsp. vulgare</name>
    <name type="common">Domesticated barley</name>
    <dbReference type="NCBI Taxonomy" id="112509"/>
    <lineage>
        <taxon>Eukaryota</taxon>
        <taxon>Viridiplantae</taxon>
        <taxon>Streptophyta</taxon>
        <taxon>Embryophyta</taxon>
        <taxon>Tracheophyta</taxon>
        <taxon>Spermatophyta</taxon>
        <taxon>Magnoliopsida</taxon>
        <taxon>Liliopsida</taxon>
        <taxon>Poales</taxon>
        <taxon>Poaceae</taxon>
        <taxon>BOP clade</taxon>
        <taxon>Pooideae</taxon>
        <taxon>Triticodae</taxon>
        <taxon>Triticeae</taxon>
        <taxon>Hordeinae</taxon>
        <taxon>Hordeum</taxon>
    </lineage>
</organism>
<evidence type="ECO:0000313" key="1">
    <source>
        <dbReference type="EnsemblPlants" id="HORVU.MOREX.r3.7HG0732760.1.CDS1"/>
    </source>
</evidence>
<dbReference type="PANTHER" id="PTHR47074">
    <property type="entry name" value="BNAC02G40300D PROTEIN"/>
    <property type="match status" value="1"/>
</dbReference>
<dbReference type="EnsemblPlants" id="HORVU.MOREX.r3.7HG0732760.1">
    <property type="protein sequence ID" value="HORVU.MOREX.r3.7HG0732760.1.CDS1"/>
    <property type="gene ID" value="HORVU.MOREX.r3.7HG0732760"/>
</dbReference>
<name>A0A8I6YT70_HORVV</name>